<feature type="signal peptide" evidence="1">
    <location>
        <begin position="1"/>
        <end position="19"/>
    </location>
</feature>
<dbReference type="SUPFAM" id="SSF51695">
    <property type="entry name" value="PLC-like phosphodiesterases"/>
    <property type="match status" value="1"/>
</dbReference>
<proteinExistence type="predicted"/>
<dbReference type="InterPro" id="IPR030395">
    <property type="entry name" value="GP_PDE_dom"/>
</dbReference>
<comment type="caution">
    <text evidence="3">The sequence shown here is derived from an EMBL/GenBank/DDBJ whole genome shotgun (WGS) entry which is preliminary data.</text>
</comment>
<sequence>MLAVARLVCALSVALPALAYKKAPVFDVQGHRGSRGETVESTLPAFAAALIDGVTTLEMDNGITKDGVVIVWHDEVITGDKCTDTKPAFKNDPLFPYVGKNLANLTLAQVKTLDCGSKRLYNFPLQNTYPGVKLSTMDELFKFVQCADPGRTMEFNIESKINPVEVNQTRGVDTFVSLQRKAFRASGYKLSQITYQSFDWRTLIAMKAVEPALPTAALIDPTTTSGENNSTSLWLGGLRLEDFAGATLGEQIAYAAKSIKANVVSSAAIETGADPTDANYVPFTTAAMIKKAHQLGLAVKPWTVNRLNVAEQLMDWGVDGIITDYPLQVRRLAIGRGETVSPSFSQSKVLSCLAKHIQKV</sequence>
<protein>
    <recommendedName>
        <fullName evidence="2">GP-PDE domain-containing protein</fullName>
    </recommendedName>
</protein>
<dbReference type="Proteomes" id="UP000567179">
    <property type="component" value="Unassembled WGS sequence"/>
</dbReference>
<organism evidence="3 4">
    <name type="scientific">Psilocybe cf. subviscida</name>
    <dbReference type="NCBI Taxonomy" id="2480587"/>
    <lineage>
        <taxon>Eukaryota</taxon>
        <taxon>Fungi</taxon>
        <taxon>Dikarya</taxon>
        <taxon>Basidiomycota</taxon>
        <taxon>Agaricomycotina</taxon>
        <taxon>Agaricomycetes</taxon>
        <taxon>Agaricomycetidae</taxon>
        <taxon>Agaricales</taxon>
        <taxon>Agaricineae</taxon>
        <taxon>Strophariaceae</taxon>
        <taxon>Psilocybe</taxon>
    </lineage>
</organism>
<dbReference type="GO" id="GO:0008081">
    <property type="term" value="F:phosphoric diester hydrolase activity"/>
    <property type="evidence" value="ECO:0007669"/>
    <property type="project" value="InterPro"/>
</dbReference>
<evidence type="ECO:0000313" key="4">
    <source>
        <dbReference type="Proteomes" id="UP000567179"/>
    </source>
</evidence>
<dbReference type="GO" id="GO:0006629">
    <property type="term" value="P:lipid metabolic process"/>
    <property type="evidence" value="ECO:0007669"/>
    <property type="project" value="InterPro"/>
</dbReference>
<dbReference type="EMBL" id="JAACJJ010000056">
    <property type="protein sequence ID" value="KAF5312460.1"/>
    <property type="molecule type" value="Genomic_DNA"/>
</dbReference>
<dbReference type="PANTHER" id="PTHR46211">
    <property type="entry name" value="GLYCEROPHOSPHORYL DIESTER PHOSPHODIESTERASE"/>
    <property type="match status" value="1"/>
</dbReference>
<dbReference type="InterPro" id="IPR017946">
    <property type="entry name" value="PLC-like_Pdiesterase_TIM-brl"/>
</dbReference>
<accession>A0A8H5EU03</accession>
<keyword evidence="4" id="KW-1185">Reference proteome</keyword>
<feature type="domain" description="GP-PDE" evidence="2">
    <location>
        <begin position="26"/>
        <end position="333"/>
    </location>
</feature>
<evidence type="ECO:0000259" key="2">
    <source>
        <dbReference type="PROSITE" id="PS51704"/>
    </source>
</evidence>
<gene>
    <name evidence="3" type="ORF">D9619_003482</name>
</gene>
<dbReference type="OrthoDB" id="1058301at2759"/>
<dbReference type="AlphaFoldDB" id="A0A8H5EU03"/>
<name>A0A8H5EU03_9AGAR</name>
<dbReference type="Pfam" id="PF03009">
    <property type="entry name" value="GDPD"/>
    <property type="match status" value="1"/>
</dbReference>
<evidence type="ECO:0000256" key="1">
    <source>
        <dbReference type="SAM" id="SignalP"/>
    </source>
</evidence>
<feature type="chain" id="PRO_5034803311" description="GP-PDE domain-containing protein" evidence="1">
    <location>
        <begin position="20"/>
        <end position="360"/>
    </location>
</feature>
<reference evidence="3 4" key="1">
    <citation type="journal article" date="2020" name="ISME J.">
        <title>Uncovering the hidden diversity of litter-decomposition mechanisms in mushroom-forming fungi.</title>
        <authorList>
            <person name="Floudas D."/>
            <person name="Bentzer J."/>
            <person name="Ahren D."/>
            <person name="Johansson T."/>
            <person name="Persson P."/>
            <person name="Tunlid A."/>
        </authorList>
    </citation>
    <scope>NUCLEOTIDE SEQUENCE [LARGE SCALE GENOMIC DNA]</scope>
    <source>
        <strain evidence="3 4">CBS 101986</strain>
    </source>
</reference>
<dbReference type="PANTHER" id="PTHR46211:SF14">
    <property type="entry name" value="GLYCEROPHOSPHODIESTER PHOSPHODIESTERASE"/>
    <property type="match status" value="1"/>
</dbReference>
<dbReference type="Gene3D" id="3.20.20.190">
    <property type="entry name" value="Phosphatidylinositol (PI) phosphodiesterase"/>
    <property type="match status" value="1"/>
</dbReference>
<keyword evidence="1" id="KW-0732">Signal</keyword>
<evidence type="ECO:0000313" key="3">
    <source>
        <dbReference type="EMBL" id="KAF5312460.1"/>
    </source>
</evidence>
<dbReference type="PROSITE" id="PS51704">
    <property type="entry name" value="GP_PDE"/>
    <property type="match status" value="1"/>
</dbReference>